<evidence type="ECO:0000313" key="11">
    <source>
        <dbReference type="Proteomes" id="UP000019276"/>
    </source>
</evidence>
<dbReference type="PROSITE" id="PS00171">
    <property type="entry name" value="TIM_1"/>
    <property type="match status" value="1"/>
</dbReference>
<comment type="caution">
    <text evidence="10">The sequence shown here is derived from an EMBL/GenBank/DDBJ whole genome shotgun (WGS) entry which is preliminary data.</text>
</comment>
<evidence type="ECO:0000256" key="4">
    <source>
        <dbReference type="ARBA" id="ARBA00022432"/>
    </source>
</evidence>
<dbReference type="InterPro" id="IPR035990">
    <property type="entry name" value="TIM_sf"/>
</dbReference>
<accession>W7QI24</accession>
<comment type="pathway">
    <text evidence="8 9">Carbohydrate biosynthesis; gluconeogenesis.</text>
</comment>
<dbReference type="AlphaFoldDB" id="W7QI24"/>
<dbReference type="RefSeq" id="WP_035013244.1">
    <property type="nucleotide sequence ID" value="NZ_ARZY01000004.1"/>
</dbReference>
<evidence type="ECO:0000256" key="9">
    <source>
        <dbReference type="RuleBase" id="RU363013"/>
    </source>
</evidence>
<dbReference type="GO" id="GO:0004807">
    <property type="term" value="F:triose-phosphate isomerase activity"/>
    <property type="evidence" value="ECO:0007669"/>
    <property type="project" value="UniProtKB-UniRule"/>
</dbReference>
<reference evidence="10 11" key="1">
    <citation type="journal article" date="2014" name="Genome Announc.">
        <title>Draft Genome Sequence of the Agar-Degrading Bacterium Catenovulum sp. Strain DS-2, Isolated from Intestines of Haliotis diversicolor.</title>
        <authorList>
            <person name="Shan D."/>
            <person name="Li X."/>
            <person name="Gu Z."/>
            <person name="Wei G."/>
            <person name="Gao Z."/>
            <person name="Shao Z."/>
        </authorList>
    </citation>
    <scope>NUCLEOTIDE SEQUENCE [LARGE SCALE GENOMIC DNA]</scope>
    <source>
        <strain evidence="10 11">DS-2</strain>
    </source>
</reference>
<dbReference type="InterPro" id="IPR013785">
    <property type="entry name" value="Aldolase_TIM"/>
</dbReference>
<evidence type="ECO:0000256" key="7">
    <source>
        <dbReference type="ARBA" id="ARBA00023235"/>
    </source>
</evidence>
<dbReference type="InterPro" id="IPR000652">
    <property type="entry name" value="Triosephosphate_isomerase"/>
</dbReference>
<dbReference type="GO" id="GO:0006094">
    <property type="term" value="P:gluconeogenesis"/>
    <property type="evidence" value="ECO:0007669"/>
    <property type="project" value="UniProtKB-UniRule"/>
</dbReference>
<dbReference type="PANTHER" id="PTHR21139:SF42">
    <property type="entry name" value="TRIOSEPHOSPHATE ISOMERASE"/>
    <property type="match status" value="1"/>
</dbReference>
<dbReference type="CDD" id="cd00311">
    <property type="entry name" value="TIM"/>
    <property type="match status" value="1"/>
</dbReference>
<dbReference type="UniPathway" id="UPA00138"/>
<dbReference type="UniPathway" id="UPA00109">
    <property type="reaction ID" value="UER00189"/>
</dbReference>
<dbReference type="SUPFAM" id="SSF51351">
    <property type="entry name" value="Triosephosphate isomerase (TIM)"/>
    <property type="match status" value="1"/>
</dbReference>
<feature type="active site" description="Proton acceptor" evidence="8">
    <location>
        <position position="165"/>
    </location>
</feature>
<dbReference type="GO" id="GO:0006096">
    <property type="term" value="P:glycolytic process"/>
    <property type="evidence" value="ECO:0007669"/>
    <property type="project" value="UniProtKB-UniRule"/>
</dbReference>
<dbReference type="GO" id="GO:0005829">
    <property type="term" value="C:cytosol"/>
    <property type="evidence" value="ECO:0007669"/>
    <property type="project" value="TreeGrafter"/>
</dbReference>
<feature type="binding site" evidence="8">
    <location>
        <begin position="11"/>
        <end position="13"/>
    </location>
    <ligand>
        <name>substrate</name>
    </ligand>
</feature>
<keyword evidence="6 8" id="KW-0324">Glycolysis</keyword>
<evidence type="ECO:0000256" key="3">
    <source>
        <dbReference type="ARBA" id="ARBA00007422"/>
    </source>
</evidence>
<dbReference type="FunFam" id="3.20.20.70:FF:000016">
    <property type="entry name" value="Triosephosphate isomerase"/>
    <property type="match status" value="1"/>
</dbReference>
<dbReference type="Pfam" id="PF00121">
    <property type="entry name" value="TIM"/>
    <property type="match status" value="1"/>
</dbReference>
<comment type="catalytic activity">
    <reaction evidence="8 9">
        <text>D-glyceraldehyde 3-phosphate = dihydroxyacetone phosphate</text>
        <dbReference type="Rhea" id="RHEA:18585"/>
        <dbReference type="ChEBI" id="CHEBI:57642"/>
        <dbReference type="ChEBI" id="CHEBI:59776"/>
        <dbReference type="EC" id="5.3.1.1"/>
    </reaction>
</comment>
<dbReference type="PROSITE" id="PS51440">
    <property type="entry name" value="TIM_2"/>
    <property type="match status" value="1"/>
</dbReference>
<dbReference type="eggNOG" id="COG0149">
    <property type="taxonomic scope" value="Bacteria"/>
</dbReference>
<feature type="active site" description="Electrophile" evidence="8">
    <location>
        <position position="94"/>
    </location>
</feature>
<dbReference type="NCBIfam" id="TIGR00419">
    <property type="entry name" value="tim"/>
    <property type="match status" value="1"/>
</dbReference>
<dbReference type="HAMAP" id="MF_00147_B">
    <property type="entry name" value="TIM_B"/>
    <property type="match status" value="1"/>
</dbReference>
<keyword evidence="7 8" id="KW-0413">Isomerase</keyword>
<keyword evidence="11" id="KW-1185">Reference proteome</keyword>
<dbReference type="GO" id="GO:0019563">
    <property type="term" value="P:glycerol catabolic process"/>
    <property type="evidence" value="ECO:0007669"/>
    <property type="project" value="TreeGrafter"/>
</dbReference>
<gene>
    <name evidence="8" type="primary">tpiA</name>
    <name evidence="10" type="ORF">DS2_03445</name>
</gene>
<dbReference type="InterPro" id="IPR022896">
    <property type="entry name" value="TrioseP_Isoase_bac/euk"/>
</dbReference>
<feature type="binding site" evidence="8">
    <location>
        <begin position="232"/>
        <end position="233"/>
    </location>
    <ligand>
        <name>substrate</name>
    </ligand>
</feature>
<organism evidence="10 11">
    <name type="scientific">Catenovulum agarivorans DS-2</name>
    <dbReference type="NCBI Taxonomy" id="1328313"/>
    <lineage>
        <taxon>Bacteria</taxon>
        <taxon>Pseudomonadati</taxon>
        <taxon>Pseudomonadota</taxon>
        <taxon>Gammaproteobacteria</taxon>
        <taxon>Alteromonadales</taxon>
        <taxon>Alteromonadaceae</taxon>
        <taxon>Catenovulum</taxon>
    </lineage>
</organism>
<evidence type="ECO:0000256" key="6">
    <source>
        <dbReference type="ARBA" id="ARBA00023152"/>
    </source>
</evidence>
<evidence type="ECO:0000256" key="5">
    <source>
        <dbReference type="ARBA" id="ARBA00022490"/>
    </source>
</evidence>
<comment type="pathway">
    <text evidence="2">Carbohydrate metabolism; erythritol degradation.</text>
</comment>
<dbReference type="STRING" id="1328313.DS2_03445"/>
<dbReference type="InterPro" id="IPR020861">
    <property type="entry name" value="Triosephosphate_isomerase_AS"/>
</dbReference>
<dbReference type="PANTHER" id="PTHR21139">
    <property type="entry name" value="TRIOSEPHOSPHATE ISOMERASE"/>
    <property type="match status" value="1"/>
</dbReference>
<evidence type="ECO:0000256" key="1">
    <source>
        <dbReference type="ARBA" id="ARBA00004680"/>
    </source>
</evidence>
<proteinExistence type="inferred from homology"/>
<dbReference type="EMBL" id="ARZY01000004">
    <property type="protein sequence ID" value="EWH11531.1"/>
    <property type="molecule type" value="Genomic_DNA"/>
</dbReference>
<dbReference type="Gene3D" id="3.20.20.70">
    <property type="entry name" value="Aldolase class I"/>
    <property type="match status" value="1"/>
</dbReference>
<comment type="subunit">
    <text evidence="8 9">Homodimer.</text>
</comment>
<keyword evidence="5 8" id="KW-0963">Cytoplasm</keyword>
<comment type="similarity">
    <text evidence="3 8 9">Belongs to the triosephosphate isomerase family.</text>
</comment>
<sequence>MKARNPIIIANWKLNGDIDLLCKSVASFIRKYFKADVVVCPPYIYLREMLSFLQYSSVAIGSQNVSKFESGAYTGETSAQMLKEAGCKYCLIGHSERRSMFRENNQSCNIKVKSALDSELKPVLCIGENAEERDAGVTRDVLFRQLSEGLEGIEFNGDDILVAYEPVWAIGTGNAASADNAEEVHCFIRKEIKALFGRDVAEKVRILYGGSVNKTNAALLLEQKNIDGLLVGGASLDPSHFMEICQVADQFSQKTE</sequence>
<feature type="binding site" evidence="8">
    <location>
        <position position="171"/>
    </location>
    <ligand>
        <name>substrate</name>
    </ligand>
</feature>
<dbReference type="OrthoDB" id="9809429at2"/>
<dbReference type="PATRIC" id="fig|1328313.3.peg.714"/>
<keyword evidence="4 8" id="KW-0312">Gluconeogenesis</keyword>
<comment type="subcellular location">
    <subcellularLocation>
        <location evidence="8 9">Cytoplasm</location>
    </subcellularLocation>
</comment>
<comment type="pathway">
    <text evidence="1 8 9">Carbohydrate degradation; glycolysis; D-glyceraldehyde 3-phosphate from glycerone phosphate: step 1/1.</text>
</comment>
<dbReference type="EC" id="5.3.1.1" evidence="8 9"/>
<feature type="binding site" evidence="8">
    <location>
        <position position="211"/>
    </location>
    <ligand>
        <name>substrate</name>
    </ligand>
</feature>
<evidence type="ECO:0000256" key="8">
    <source>
        <dbReference type="HAMAP-Rule" id="MF_00147"/>
    </source>
</evidence>
<dbReference type="Proteomes" id="UP000019276">
    <property type="component" value="Unassembled WGS sequence"/>
</dbReference>
<name>W7QI24_9ALTE</name>
<evidence type="ECO:0000313" key="10">
    <source>
        <dbReference type="EMBL" id="EWH11531.1"/>
    </source>
</evidence>
<comment type="function">
    <text evidence="8">Involved in the gluconeogenesis. Catalyzes stereospecifically the conversion of dihydroxyacetone phosphate (DHAP) to D-glyceraldehyde-3-phosphate (G3P).</text>
</comment>
<evidence type="ECO:0000256" key="2">
    <source>
        <dbReference type="ARBA" id="ARBA00004939"/>
    </source>
</evidence>
<dbReference type="GO" id="GO:0046166">
    <property type="term" value="P:glyceraldehyde-3-phosphate biosynthetic process"/>
    <property type="evidence" value="ECO:0007669"/>
    <property type="project" value="TreeGrafter"/>
</dbReference>
<protein>
    <recommendedName>
        <fullName evidence="8 9">Triosephosphate isomerase</fullName>
        <shortName evidence="8">TIM</shortName>
        <shortName evidence="8">TPI</shortName>
        <ecNumber evidence="8 9">5.3.1.1</ecNumber>
    </recommendedName>
    <alternativeName>
        <fullName evidence="8">Triose-phosphate isomerase</fullName>
    </alternativeName>
</protein>